<dbReference type="GeneID" id="117651037"/>
<dbReference type="KEGG" id="tpal:117651037"/>
<evidence type="ECO:0000313" key="10">
    <source>
        <dbReference type="Proteomes" id="UP000515158"/>
    </source>
</evidence>
<dbReference type="PANTHER" id="PTHR31511">
    <property type="entry name" value="PROTEIN CBG23764"/>
    <property type="match status" value="1"/>
</dbReference>
<keyword evidence="7" id="KW-0238">DNA-binding</keyword>
<keyword evidence="10" id="KW-1185">Reference proteome</keyword>
<proteinExistence type="inferred from homology"/>
<comment type="catalytic activity">
    <reaction evidence="8">
        <text>DNA(n) + a 2'-deoxyribonucleoside 5'-triphosphate = DNA(n+1) + diphosphate</text>
        <dbReference type="Rhea" id="RHEA:22508"/>
        <dbReference type="Rhea" id="RHEA-COMP:17339"/>
        <dbReference type="Rhea" id="RHEA-COMP:17340"/>
        <dbReference type="ChEBI" id="CHEBI:33019"/>
        <dbReference type="ChEBI" id="CHEBI:61560"/>
        <dbReference type="ChEBI" id="CHEBI:173112"/>
        <dbReference type="EC" id="2.7.7.7"/>
    </reaction>
</comment>
<evidence type="ECO:0000256" key="4">
    <source>
        <dbReference type="ARBA" id="ARBA00022695"/>
    </source>
</evidence>
<evidence type="ECO:0000259" key="9">
    <source>
        <dbReference type="Pfam" id="PF03175"/>
    </source>
</evidence>
<gene>
    <name evidence="11" type="primary">LOC117651037</name>
</gene>
<keyword evidence="4" id="KW-0548">Nucleotidyltransferase</keyword>
<dbReference type="InterPro" id="IPR043502">
    <property type="entry name" value="DNA/RNA_pol_sf"/>
</dbReference>
<feature type="domain" description="DNA-directed DNA polymerase family B mitochondria/virus" evidence="9">
    <location>
        <begin position="1"/>
        <end position="315"/>
    </location>
</feature>
<dbReference type="SUPFAM" id="SSF56672">
    <property type="entry name" value="DNA/RNA polymerases"/>
    <property type="match status" value="1"/>
</dbReference>
<organism evidence="11">
    <name type="scientific">Thrips palmi</name>
    <name type="common">Melon thrips</name>
    <dbReference type="NCBI Taxonomy" id="161013"/>
    <lineage>
        <taxon>Eukaryota</taxon>
        <taxon>Metazoa</taxon>
        <taxon>Ecdysozoa</taxon>
        <taxon>Arthropoda</taxon>
        <taxon>Hexapoda</taxon>
        <taxon>Insecta</taxon>
        <taxon>Pterygota</taxon>
        <taxon>Neoptera</taxon>
        <taxon>Paraneoptera</taxon>
        <taxon>Thysanoptera</taxon>
        <taxon>Terebrantia</taxon>
        <taxon>Thripoidea</taxon>
        <taxon>Thripidae</taxon>
        <taxon>Thrips</taxon>
    </lineage>
</organism>
<evidence type="ECO:0000256" key="5">
    <source>
        <dbReference type="ARBA" id="ARBA00022705"/>
    </source>
</evidence>
<dbReference type="InParanoid" id="A0A6P8ZYY6"/>
<protein>
    <recommendedName>
        <fullName evidence="2">DNA-directed DNA polymerase</fullName>
        <ecNumber evidence="2">2.7.7.7</ecNumber>
    </recommendedName>
</protein>
<evidence type="ECO:0000256" key="6">
    <source>
        <dbReference type="ARBA" id="ARBA00022932"/>
    </source>
</evidence>
<dbReference type="GO" id="GO:0006260">
    <property type="term" value="P:DNA replication"/>
    <property type="evidence" value="ECO:0007669"/>
    <property type="project" value="UniProtKB-KW"/>
</dbReference>
<dbReference type="PANTHER" id="PTHR31511:SF12">
    <property type="entry name" value="RHO TERMINATION FACTOR N-TERMINAL DOMAIN-CONTAINING PROTEIN"/>
    <property type="match status" value="1"/>
</dbReference>
<evidence type="ECO:0000256" key="1">
    <source>
        <dbReference type="ARBA" id="ARBA00005755"/>
    </source>
</evidence>
<dbReference type="GO" id="GO:0003677">
    <property type="term" value="F:DNA binding"/>
    <property type="evidence" value="ECO:0007669"/>
    <property type="project" value="UniProtKB-KW"/>
</dbReference>
<dbReference type="EC" id="2.7.7.7" evidence="2"/>
<dbReference type="OrthoDB" id="414982at2759"/>
<comment type="similarity">
    <text evidence="1">Belongs to the DNA polymerase type-B family.</text>
</comment>
<dbReference type="GO" id="GO:0000166">
    <property type="term" value="F:nucleotide binding"/>
    <property type="evidence" value="ECO:0007669"/>
    <property type="project" value="InterPro"/>
</dbReference>
<dbReference type="AlphaFoldDB" id="A0A6P8ZYY6"/>
<dbReference type="InterPro" id="IPR004868">
    <property type="entry name" value="DNA-dir_DNA_pol_B_mt/vir"/>
</dbReference>
<keyword evidence="5" id="KW-0235">DNA replication</keyword>
<evidence type="ECO:0000256" key="2">
    <source>
        <dbReference type="ARBA" id="ARBA00012417"/>
    </source>
</evidence>
<dbReference type="RefSeq" id="XP_034250642.1">
    <property type="nucleotide sequence ID" value="XM_034394751.1"/>
</dbReference>
<evidence type="ECO:0000256" key="8">
    <source>
        <dbReference type="ARBA" id="ARBA00049244"/>
    </source>
</evidence>
<accession>A0A6P8ZYY6</accession>
<sequence>MNRFRSMIYKKYGLEVHWFVSASSLSMCCMYKFTGAVVERVSDPQMHALLSSGVRGGYAGVHQRYSEANIPGTPTYKPEEPEKHILLFDVNALYSHMMQKPLSVGDYKWMSQQELDGIKWEELSEEDEHMCIVSVDLSVPRHLRSRLDEFPPAVEKCKVPPEWYSNVQRDMIRDCGLKKAQLSEEKLVAHLHPKKNYLVHALVLAAYIKMGVRVDAIHSGIRFRQAPYLRPYIQDLMTERQNAQYKFQQDVWKIFANVIYGQLLMNPRLHRKVDLVRTGEEFRKLAAQSTFKSFTIFADELVAVERAQSVVRMNNLPTAGLTVLDTSKKLMMEIYSELKNKLGSRMKLLVTDTDSLGVEIETSDLVADLRSLMPILDTSGLPKDHPLYDQTYARVQGRLKIEYGHFNILRFCGVRAKVYSLDVAGVKGERSVVMKCKGVNKSALRRTVTFDDYKNCVMNGAAKYVKSSSILTDRRHNLFTVAQTKSCLRNFDGKRYILDCGIKTHSYGYDPLREGEQQEKEDDDNNQMFWEDMDADVAAQVDQAVDRAEADEVEAASAVAAFLRDDDDDWGEEALGLDPEMIDALKVLLNEQ</sequence>
<keyword evidence="6" id="KW-0239">DNA-directed DNA polymerase</keyword>
<evidence type="ECO:0000256" key="3">
    <source>
        <dbReference type="ARBA" id="ARBA00022679"/>
    </source>
</evidence>
<name>A0A6P8ZYY6_THRPL</name>
<keyword evidence="3" id="KW-0808">Transferase</keyword>
<reference evidence="11" key="1">
    <citation type="submission" date="2025-08" db="UniProtKB">
        <authorList>
            <consortium name="RefSeq"/>
        </authorList>
    </citation>
    <scope>IDENTIFICATION</scope>
    <source>
        <tissue evidence="11">Total insect</tissue>
    </source>
</reference>
<dbReference type="Pfam" id="PF03175">
    <property type="entry name" value="DNA_pol_B_2"/>
    <property type="match status" value="1"/>
</dbReference>
<dbReference type="Proteomes" id="UP000515158">
    <property type="component" value="Unplaced"/>
</dbReference>
<dbReference type="GO" id="GO:0003887">
    <property type="term" value="F:DNA-directed DNA polymerase activity"/>
    <property type="evidence" value="ECO:0007669"/>
    <property type="project" value="UniProtKB-KW"/>
</dbReference>
<evidence type="ECO:0000313" key="11">
    <source>
        <dbReference type="RefSeq" id="XP_034250642.1"/>
    </source>
</evidence>
<evidence type="ECO:0000256" key="7">
    <source>
        <dbReference type="ARBA" id="ARBA00023125"/>
    </source>
</evidence>